<proteinExistence type="predicted"/>
<dbReference type="InterPro" id="IPR000873">
    <property type="entry name" value="AMP-dep_synth/lig_dom"/>
</dbReference>
<dbReference type="NCBIfam" id="TIGR01746">
    <property type="entry name" value="Thioester-redct"/>
    <property type="match status" value="1"/>
</dbReference>
<dbReference type="CDD" id="cd05930">
    <property type="entry name" value="A_NRPS"/>
    <property type="match status" value="1"/>
</dbReference>
<evidence type="ECO:0000313" key="5">
    <source>
        <dbReference type="Proteomes" id="UP000494363"/>
    </source>
</evidence>
<keyword evidence="5" id="KW-1185">Reference proteome</keyword>
<dbReference type="InterPro" id="IPR009081">
    <property type="entry name" value="PP-bd_ACP"/>
</dbReference>
<dbReference type="InterPro" id="IPR036736">
    <property type="entry name" value="ACP-like_sf"/>
</dbReference>
<evidence type="ECO:0000259" key="3">
    <source>
        <dbReference type="PROSITE" id="PS50075"/>
    </source>
</evidence>
<dbReference type="Gene3D" id="3.40.50.720">
    <property type="entry name" value="NAD(P)-binding Rossmann-like Domain"/>
    <property type="match status" value="1"/>
</dbReference>
<sequence length="1002" mass="111077">MTNSTKVLDDIVRQDPEAIALVSDDETLTYGELNRHSDAVAAFLAKRGVGSGDLVPIEATRSTNFVIGLLGILKAGAAYVPIDHAYPSARKAYIIEQSRSVLLLTTAPGMVSSIADVQVADIDTIRKNMGDATAPARVVAPTDVMYVIFTSGTTGVPKGVIIEHHSVATVVGWHNRHFHIDAQSRSTSMAALGFDIAHWEIWSALCAGSRLYLLNDATRRDPAELVRSFERERITHAFVPTVMAADVVMHGADLSSLKYLFTGGEKLSPINTDHVHFSLIDYYGPTEATMWATCRPVASSSLGREPSIGTAIGEARIWILDKSMREVVGNAIGEICISGGCLARGYLHNEALTNERFPLNPLDPGQRIYRTGDLGRYLPDGSVQFLGRLDEQVKIRGHLVEPSEVEATLARHPGIRKASVTATLPGDGNSRELVAFLIPENLEASHRDIVQRVRETARALLPDYMVPAHYVIRDNFPLNANGKTDKATLLAGFTRTAVFAQTFDEIADPIERSVLLAFQAALEHSNFQREDNFFLVGGHSMLAAQVIARLSEKLSLSLRITDIYNHPTAETLAAEIRRRPHASSAVSDYTPPEVLWRDVVLPDDIVFSGSFDRKRLADPAHVLLTGVTGFVGVHLLAELLTTTRADVHCIVRARSAAEAMRRIREKIEEYRVPVAAANIGRIKVHAGDIASPGFGLKPVDYDTLCQQVEVIHHSASAVNFIKPYAAMKRDNVDGLVNIIRFAATAKTKALMLLSTISIYSWGYWITKRDVVTENDDIDQNLEAICSDIGYVKSKWVMEKIADLARTRGLPLATFRLGYATYHTHTGLSADYQWWGRLVKTCIAHRMVPDLHELREGLSSVDYMTKAVAHIARKQSALGQKFNLIHSGEGNVSLKQFFNLLERYFGFEFRVVPFREWRDHWVDVPQTPLYPVLNLFRDPMYKDNCIIEMYQQTYLWRHDNTSALLKGSGIVAPAFDEAELRRYLEHSLGIRADALTSEKGVVA</sequence>
<feature type="domain" description="Carrier" evidence="3">
    <location>
        <begin position="505"/>
        <end position="580"/>
    </location>
</feature>
<dbReference type="EMBL" id="CADIKH010000128">
    <property type="protein sequence ID" value="CAB3774520.1"/>
    <property type="molecule type" value="Genomic_DNA"/>
</dbReference>
<dbReference type="InterPro" id="IPR042099">
    <property type="entry name" value="ANL_N_sf"/>
</dbReference>
<dbReference type="InterPro" id="IPR025110">
    <property type="entry name" value="AMP-bd_C"/>
</dbReference>
<protein>
    <submittedName>
        <fullName evidence="4">Linear gramicidin synthase subunit D</fullName>
    </submittedName>
</protein>
<dbReference type="AlphaFoldDB" id="A0A6J5F6M3"/>
<dbReference type="InterPro" id="IPR010080">
    <property type="entry name" value="Thioester_reductase-like_dom"/>
</dbReference>
<dbReference type="InterPro" id="IPR010071">
    <property type="entry name" value="AA_adenyl_dom"/>
</dbReference>
<gene>
    <name evidence="4" type="primary">lgrD_3</name>
    <name evidence="4" type="ORF">LMG29542_07897</name>
</gene>
<dbReference type="Pfam" id="PF13193">
    <property type="entry name" value="AMP-binding_C"/>
    <property type="match status" value="1"/>
</dbReference>
<reference evidence="4 5" key="1">
    <citation type="submission" date="2020-04" db="EMBL/GenBank/DDBJ databases">
        <authorList>
            <person name="De Canck E."/>
        </authorList>
    </citation>
    <scope>NUCLEOTIDE SEQUENCE [LARGE SCALE GENOMIC DNA]</scope>
    <source>
        <strain evidence="4 5">LMG 29542</strain>
    </source>
</reference>
<dbReference type="PROSITE" id="PS00455">
    <property type="entry name" value="AMP_BINDING"/>
    <property type="match status" value="1"/>
</dbReference>
<dbReference type="InterPro" id="IPR020845">
    <property type="entry name" value="AMP-binding_CS"/>
</dbReference>
<accession>A0A6J5F6M3</accession>
<dbReference type="Gene3D" id="3.40.50.12780">
    <property type="entry name" value="N-terminal domain of ligase-like"/>
    <property type="match status" value="1"/>
</dbReference>
<dbReference type="InterPro" id="IPR013120">
    <property type="entry name" value="FAR_NAD-bd"/>
</dbReference>
<evidence type="ECO:0000256" key="2">
    <source>
        <dbReference type="ARBA" id="ARBA00022553"/>
    </source>
</evidence>
<dbReference type="RefSeq" id="WP_175233087.1">
    <property type="nucleotide sequence ID" value="NZ_CADIKH010000128.1"/>
</dbReference>
<dbReference type="Pfam" id="PF07993">
    <property type="entry name" value="NAD_binding_4"/>
    <property type="match status" value="1"/>
</dbReference>
<keyword evidence="2" id="KW-0597">Phosphoprotein</keyword>
<dbReference type="PANTHER" id="PTHR44845:SF6">
    <property type="entry name" value="BETA-ALANINE-ACTIVATING ENZYME"/>
    <property type="match status" value="1"/>
</dbReference>
<dbReference type="InterPro" id="IPR036291">
    <property type="entry name" value="NAD(P)-bd_dom_sf"/>
</dbReference>
<organism evidence="4 5">
    <name type="scientific">Paraburkholderia humisilvae</name>
    <dbReference type="NCBI Taxonomy" id="627669"/>
    <lineage>
        <taxon>Bacteria</taxon>
        <taxon>Pseudomonadati</taxon>
        <taxon>Pseudomonadota</taxon>
        <taxon>Betaproteobacteria</taxon>
        <taxon>Burkholderiales</taxon>
        <taxon>Burkholderiaceae</taxon>
        <taxon>Paraburkholderia</taxon>
    </lineage>
</organism>
<evidence type="ECO:0000313" key="4">
    <source>
        <dbReference type="EMBL" id="CAB3774520.1"/>
    </source>
</evidence>
<dbReference type="SUPFAM" id="SSF56801">
    <property type="entry name" value="Acetyl-CoA synthetase-like"/>
    <property type="match status" value="1"/>
</dbReference>
<dbReference type="PROSITE" id="PS50075">
    <property type="entry name" value="CARRIER"/>
    <property type="match status" value="1"/>
</dbReference>
<dbReference type="SUPFAM" id="SSF47336">
    <property type="entry name" value="ACP-like"/>
    <property type="match status" value="1"/>
</dbReference>
<dbReference type="InterPro" id="IPR006162">
    <property type="entry name" value="Ppantetheine_attach_site"/>
</dbReference>
<dbReference type="SUPFAM" id="SSF51735">
    <property type="entry name" value="NAD(P)-binding Rossmann-fold domains"/>
    <property type="match status" value="1"/>
</dbReference>
<dbReference type="Pfam" id="PF00501">
    <property type="entry name" value="AMP-binding"/>
    <property type="match status" value="1"/>
</dbReference>
<name>A0A6J5F6M3_9BURK</name>
<dbReference type="Gene3D" id="3.30.300.30">
    <property type="match status" value="1"/>
</dbReference>
<keyword evidence="1" id="KW-0596">Phosphopantetheine</keyword>
<dbReference type="InterPro" id="IPR045851">
    <property type="entry name" value="AMP-bd_C_sf"/>
</dbReference>
<evidence type="ECO:0000256" key="1">
    <source>
        <dbReference type="ARBA" id="ARBA00022450"/>
    </source>
</evidence>
<dbReference type="Pfam" id="PF00550">
    <property type="entry name" value="PP-binding"/>
    <property type="match status" value="1"/>
</dbReference>
<dbReference type="Gene3D" id="1.10.1200.10">
    <property type="entry name" value="ACP-like"/>
    <property type="match status" value="1"/>
</dbReference>
<dbReference type="NCBIfam" id="TIGR01733">
    <property type="entry name" value="AA-adenyl-dom"/>
    <property type="match status" value="1"/>
</dbReference>
<dbReference type="Proteomes" id="UP000494363">
    <property type="component" value="Unassembled WGS sequence"/>
</dbReference>
<dbReference type="FunFam" id="3.40.50.980:FF:000001">
    <property type="entry name" value="Non-ribosomal peptide synthetase"/>
    <property type="match status" value="1"/>
</dbReference>
<dbReference type="PANTHER" id="PTHR44845">
    <property type="entry name" value="CARRIER DOMAIN-CONTAINING PROTEIN"/>
    <property type="match status" value="1"/>
</dbReference>
<dbReference type="PROSITE" id="PS00012">
    <property type="entry name" value="PHOSPHOPANTETHEINE"/>
    <property type="match status" value="1"/>
</dbReference>